<reference evidence="3" key="2">
    <citation type="submission" date="2013-03" db="EMBL/GenBank/DDBJ databases">
        <title>The Cellulophaga phages: a novel, diverse, and globally ubiquitous model system.</title>
        <authorList>
            <person name="Holmfeldt K."/>
            <person name="Solonenko N."/>
            <person name="Shah M."/>
            <person name="Corrier K."/>
            <person name="Riemann L."/>
            <person name="VerBerkmoes N.C."/>
            <person name="Sullivan M.B."/>
        </authorList>
    </citation>
    <scope>NUCLEOTIDE SEQUENCE [LARGE SCALE GENOMIC DNA]</scope>
</reference>
<sequence length="129" mass="14856">MLLNTLLIKLNMFTNLDKFKEVDVKELIKTQRLKKKDEDNKNQCGTNSSSCSSNDFEENKYYEGIYGEGALPPFLGNRNFNLPALPILNSNIRCGNCRLYEVENVFCTYKEQHVMPTSPTCHNYISIHP</sequence>
<dbReference type="GeneID" id="16797510"/>
<organism evidence="2 3">
    <name type="scientific">Cellulophaga phage phi14:2</name>
    <dbReference type="NCBI Taxonomy" id="1327990"/>
    <lineage>
        <taxon>Viruses</taxon>
        <taxon>Duplodnaviria</taxon>
        <taxon>Heunggongvirae</taxon>
        <taxon>Uroviricota</taxon>
        <taxon>Caudoviricetes</taxon>
        <taxon>Crassvirales</taxon>
        <taxon>Steigviridae</taxon>
        <taxon>Asinivirinae</taxon>
        <taxon>Akihdevirus</taxon>
        <taxon>Akihdevirus balticus</taxon>
    </lineage>
</organism>
<feature type="region of interest" description="Disordered" evidence="1">
    <location>
        <begin position="34"/>
        <end position="56"/>
    </location>
</feature>
<name>S0A3U2_9CAUD</name>
<dbReference type="Proteomes" id="UP000014725">
    <property type="component" value="Segment"/>
</dbReference>
<dbReference type="KEGG" id="vg:16797510"/>
<evidence type="ECO:0000313" key="2">
    <source>
        <dbReference type="EMBL" id="AGO48903.1"/>
    </source>
</evidence>
<feature type="compositionally biased region" description="Polar residues" evidence="1">
    <location>
        <begin position="42"/>
        <end position="54"/>
    </location>
</feature>
<accession>S0A3U2</accession>
<reference evidence="2 3" key="1">
    <citation type="journal article" date="2013" name="Proc. Natl. Acad. Sci. U.S.A.">
        <title>Twelve previously unknown phage genera are ubiquitous in global oceans.</title>
        <authorList>
            <person name="Holmfeldt K."/>
            <person name="Solonenko N."/>
            <person name="Shah M."/>
            <person name="Corrier K."/>
            <person name="Riemann L."/>
            <person name="Verberkmoes N.C."/>
            <person name="Sullivan M.B."/>
        </authorList>
    </citation>
    <scope>NUCLEOTIDE SEQUENCE [LARGE SCALE GENOMIC DNA]</scope>
    <source>
        <strain evidence="2">Phi14:2</strain>
    </source>
</reference>
<evidence type="ECO:0000313" key="3">
    <source>
        <dbReference type="Proteomes" id="UP000014725"/>
    </source>
</evidence>
<evidence type="ECO:0000256" key="1">
    <source>
        <dbReference type="SAM" id="MobiDB-lite"/>
    </source>
</evidence>
<proteinExistence type="predicted"/>
<dbReference type="EMBL" id="KC821624">
    <property type="protein sequence ID" value="AGO48903.1"/>
    <property type="molecule type" value="Genomic_DNA"/>
</dbReference>
<gene>
    <name evidence="2" type="ORF">Phi14:2_gp025</name>
</gene>
<keyword evidence="3" id="KW-1185">Reference proteome</keyword>
<protein>
    <submittedName>
        <fullName evidence="2">Uncharacterized protein</fullName>
    </submittedName>
</protein>